<proteinExistence type="predicted"/>
<dbReference type="EMBL" id="MU268123">
    <property type="protein sequence ID" value="KAH7905784.1"/>
    <property type="molecule type" value="Genomic_DNA"/>
</dbReference>
<reference evidence="1" key="1">
    <citation type="journal article" date="2021" name="New Phytol.">
        <title>Evolutionary innovations through gain and loss of genes in the ectomycorrhizal Boletales.</title>
        <authorList>
            <person name="Wu G."/>
            <person name="Miyauchi S."/>
            <person name="Morin E."/>
            <person name="Kuo A."/>
            <person name="Drula E."/>
            <person name="Varga T."/>
            <person name="Kohler A."/>
            <person name="Feng B."/>
            <person name="Cao Y."/>
            <person name="Lipzen A."/>
            <person name="Daum C."/>
            <person name="Hundley H."/>
            <person name="Pangilinan J."/>
            <person name="Johnson J."/>
            <person name="Barry K."/>
            <person name="LaButti K."/>
            <person name="Ng V."/>
            <person name="Ahrendt S."/>
            <person name="Min B."/>
            <person name="Choi I.G."/>
            <person name="Park H."/>
            <person name="Plett J.M."/>
            <person name="Magnuson J."/>
            <person name="Spatafora J.W."/>
            <person name="Nagy L.G."/>
            <person name="Henrissat B."/>
            <person name="Grigoriev I.V."/>
            <person name="Yang Z.L."/>
            <person name="Xu J."/>
            <person name="Martin F.M."/>
        </authorList>
    </citation>
    <scope>NUCLEOTIDE SEQUENCE</scope>
    <source>
        <strain evidence="1">ATCC 28755</strain>
    </source>
</reference>
<accession>A0ACB7ZXC2</accession>
<name>A0ACB7ZXC2_9AGAM</name>
<comment type="caution">
    <text evidence="1">The sequence shown here is derived from an EMBL/GenBank/DDBJ whole genome shotgun (WGS) entry which is preliminary data.</text>
</comment>
<gene>
    <name evidence="1" type="ORF">BJ138DRAFT_1164051</name>
</gene>
<keyword evidence="2" id="KW-1185">Reference proteome</keyword>
<evidence type="ECO:0000313" key="1">
    <source>
        <dbReference type="EMBL" id="KAH7905784.1"/>
    </source>
</evidence>
<organism evidence="1 2">
    <name type="scientific">Hygrophoropsis aurantiaca</name>
    <dbReference type="NCBI Taxonomy" id="72124"/>
    <lineage>
        <taxon>Eukaryota</taxon>
        <taxon>Fungi</taxon>
        <taxon>Dikarya</taxon>
        <taxon>Basidiomycota</taxon>
        <taxon>Agaricomycotina</taxon>
        <taxon>Agaricomycetes</taxon>
        <taxon>Agaricomycetidae</taxon>
        <taxon>Boletales</taxon>
        <taxon>Coniophorineae</taxon>
        <taxon>Hygrophoropsidaceae</taxon>
        <taxon>Hygrophoropsis</taxon>
    </lineage>
</organism>
<evidence type="ECO:0000313" key="2">
    <source>
        <dbReference type="Proteomes" id="UP000790377"/>
    </source>
</evidence>
<protein>
    <submittedName>
        <fullName evidence="1">Uncharacterized protein</fullName>
    </submittedName>
</protein>
<sequence length="108" mass="12282">MFHHPPQNISFVSQINAYISAGGYTRESALQTAEQKGDLIASGRLYISTPDLPRRLKEDIPLSKGDRGMYYLAGDLTPKGYSEFQIGHSLRKRSYDSRNVRAYCDLYF</sequence>
<dbReference type="Proteomes" id="UP000790377">
    <property type="component" value="Unassembled WGS sequence"/>
</dbReference>